<dbReference type="EMBL" id="JTHP01000051">
    <property type="protein sequence ID" value="KJD43702.1"/>
    <property type="molecule type" value="Genomic_DNA"/>
</dbReference>
<dbReference type="AlphaFoldDB" id="A0A0D7X122"/>
<sequence length="265" mass="30543">MDKKAKKILMNTFWSSSGWKQERGSFSGEDFEYAKSKGLMFDPITITHNEIINRLHELHQQKGTKERVAAAFLHSLSTKKVHLRSALSSWALTAGLPLHTYGERPVVLPNYSSCGDCNFNKMMSDKEYVNEDLNVLNFERIKWGGIRLNHLLYCWMDLELFSQEENVQVSDEDLAILHNMLEAVQNCDAQSSARQLEKRWKDVFPSSKNERDVVMEVWGYAGLLVPQDTPRKRQNGNHDFYSVAAWQGDDGYSQEALDYFFGTFL</sequence>
<keyword evidence="2" id="KW-1185">Reference proteome</keyword>
<dbReference type="OrthoDB" id="2730767at2"/>
<comment type="caution">
    <text evidence="1">The sequence shown here is derived from an EMBL/GenBank/DDBJ whole genome shotgun (WGS) entry which is preliminary data.</text>
</comment>
<proteinExistence type="predicted"/>
<evidence type="ECO:0000313" key="2">
    <source>
        <dbReference type="Proteomes" id="UP000032534"/>
    </source>
</evidence>
<accession>A0A0D7X122</accession>
<organism evidence="1 2">
    <name type="scientific">Paenibacillus terrae</name>
    <dbReference type="NCBI Taxonomy" id="159743"/>
    <lineage>
        <taxon>Bacteria</taxon>
        <taxon>Bacillati</taxon>
        <taxon>Bacillota</taxon>
        <taxon>Bacilli</taxon>
        <taxon>Bacillales</taxon>
        <taxon>Paenibacillaceae</taxon>
        <taxon>Paenibacillus</taxon>
    </lineage>
</organism>
<dbReference type="PATRIC" id="fig|159743.3.peg.4727"/>
<gene>
    <name evidence="1" type="ORF">QD47_21280</name>
</gene>
<dbReference type="Proteomes" id="UP000032534">
    <property type="component" value="Unassembled WGS sequence"/>
</dbReference>
<name>A0A0D7X122_9BACL</name>
<protein>
    <submittedName>
        <fullName evidence="1">Uncharacterized protein</fullName>
    </submittedName>
</protein>
<reference evidence="1 2" key="1">
    <citation type="submission" date="2014-11" db="EMBL/GenBank/DDBJ databases">
        <title>Draft Genome Sequences of Paenibacillus polymyxa NRRL B-30509 and Paenibacillus terrae NRRL B-30644, Strains from a Poultry Environment that Produce Tridecaptin A and Paenicidins.</title>
        <authorList>
            <person name="van Belkum M.J."/>
            <person name="Lohans C.T."/>
            <person name="Vederas J.C."/>
        </authorList>
    </citation>
    <scope>NUCLEOTIDE SEQUENCE [LARGE SCALE GENOMIC DNA]</scope>
    <source>
        <strain evidence="1 2">NRRL B-30644</strain>
    </source>
</reference>
<dbReference type="RefSeq" id="WP_044648008.1">
    <property type="nucleotide sequence ID" value="NZ_JTHP01000051.1"/>
</dbReference>
<evidence type="ECO:0000313" key="1">
    <source>
        <dbReference type="EMBL" id="KJD43702.1"/>
    </source>
</evidence>